<dbReference type="EnsemblPlants" id="ORUFI01G16680.1">
    <property type="protein sequence ID" value="ORUFI01G16680.1"/>
    <property type="gene ID" value="ORUFI01G16680"/>
</dbReference>
<evidence type="ECO:0000313" key="3">
    <source>
        <dbReference type="Proteomes" id="UP000008022"/>
    </source>
</evidence>
<reference evidence="3" key="1">
    <citation type="submission" date="2013-06" db="EMBL/GenBank/DDBJ databases">
        <authorList>
            <person name="Zhao Q."/>
        </authorList>
    </citation>
    <scope>NUCLEOTIDE SEQUENCE</scope>
    <source>
        <strain evidence="3">cv. W1943</strain>
    </source>
</reference>
<evidence type="ECO:0000313" key="2">
    <source>
        <dbReference type="EnsemblPlants" id="ORUFI01G16680.1"/>
    </source>
</evidence>
<accession>A0A0E0MW39</accession>
<dbReference type="HOGENOM" id="CLU_1889154_0_0_1"/>
<evidence type="ECO:0000256" key="1">
    <source>
        <dbReference type="SAM" id="MobiDB-lite"/>
    </source>
</evidence>
<dbReference type="AlphaFoldDB" id="A0A0E0MW39"/>
<protein>
    <submittedName>
        <fullName evidence="2">Uncharacterized protein</fullName>
    </submittedName>
</protein>
<feature type="region of interest" description="Disordered" evidence="1">
    <location>
        <begin position="1"/>
        <end position="49"/>
    </location>
</feature>
<sequence>MAFSGNGPPGAGGNGPAPGARGNGGAPGDNTNGGNTNTSTSTALFSSVRSRRRRLAAVGARSGVVGRPGGVRAAAAWRRGAFARIRSRSFAFVRRSFAAVGARSSTVGRPGGVGAAVAWRRGGHKAPISLTRNEL</sequence>
<feature type="compositionally biased region" description="Gly residues" evidence="1">
    <location>
        <begin position="7"/>
        <end position="27"/>
    </location>
</feature>
<reference evidence="2" key="2">
    <citation type="submission" date="2015-06" db="UniProtKB">
        <authorList>
            <consortium name="EnsemblPlants"/>
        </authorList>
    </citation>
    <scope>IDENTIFICATION</scope>
</reference>
<dbReference type="Gramene" id="ORUFI01G16680.1">
    <property type="protein sequence ID" value="ORUFI01G16680.1"/>
    <property type="gene ID" value="ORUFI01G16680"/>
</dbReference>
<organism evidence="2 3">
    <name type="scientific">Oryza rufipogon</name>
    <name type="common">Brownbeard rice</name>
    <name type="synonym">Asian wild rice</name>
    <dbReference type="NCBI Taxonomy" id="4529"/>
    <lineage>
        <taxon>Eukaryota</taxon>
        <taxon>Viridiplantae</taxon>
        <taxon>Streptophyta</taxon>
        <taxon>Embryophyta</taxon>
        <taxon>Tracheophyta</taxon>
        <taxon>Spermatophyta</taxon>
        <taxon>Magnoliopsida</taxon>
        <taxon>Liliopsida</taxon>
        <taxon>Poales</taxon>
        <taxon>Poaceae</taxon>
        <taxon>BOP clade</taxon>
        <taxon>Oryzoideae</taxon>
        <taxon>Oryzeae</taxon>
        <taxon>Oryzinae</taxon>
        <taxon>Oryza</taxon>
    </lineage>
</organism>
<dbReference type="Proteomes" id="UP000008022">
    <property type="component" value="Unassembled WGS sequence"/>
</dbReference>
<feature type="compositionally biased region" description="Low complexity" evidence="1">
    <location>
        <begin position="28"/>
        <end position="48"/>
    </location>
</feature>
<keyword evidence="3" id="KW-1185">Reference proteome</keyword>
<name>A0A0E0MW39_ORYRU</name>
<proteinExistence type="predicted"/>